<feature type="region of interest" description="Disordered" evidence="11">
    <location>
        <begin position="1513"/>
        <end position="1533"/>
    </location>
</feature>
<dbReference type="PANTHER" id="PTHR45685:SF1">
    <property type="entry name" value="HELICASE SRCAP"/>
    <property type="match status" value="1"/>
</dbReference>
<evidence type="ECO:0000256" key="9">
    <source>
        <dbReference type="ARBA" id="ARBA00023159"/>
    </source>
</evidence>
<evidence type="ECO:0000256" key="7">
    <source>
        <dbReference type="ARBA" id="ARBA00022853"/>
    </source>
</evidence>
<evidence type="ECO:0000313" key="15">
    <source>
        <dbReference type="Proteomes" id="UP001151295"/>
    </source>
</evidence>
<dbReference type="EMBL" id="JANBQD010000011">
    <property type="protein sequence ID" value="KAJ1994611.1"/>
    <property type="molecule type" value="Genomic_DNA"/>
</dbReference>
<accession>A0ABQ8PS47</accession>
<dbReference type="GO" id="GO:0016787">
    <property type="term" value="F:hydrolase activity"/>
    <property type="evidence" value="ECO:0007669"/>
    <property type="project" value="UniProtKB-KW"/>
</dbReference>
<dbReference type="PANTHER" id="PTHR45685">
    <property type="entry name" value="HELICASE SRCAP-RELATED"/>
    <property type="match status" value="1"/>
</dbReference>
<reference evidence="14" key="1">
    <citation type="submission" date="2022-07" db="EMBL/GenBank/DDBJ databases">
        <title>Phylogenomic reconstructions and comparative analyses of Kickxellomycotina fungi.</title>
        <authorList>
            <person name="Reynolds N.K."/>
            <person name="Stajich J.E."/>
            <person name="Barry K."/>
            <person name="Grigoriev I.V."/>
            <person name="Crous P."/>
            <person name="Smith M.E."/>
        </authorList>
    </citation>
    <scope>NUCLEOTIDE SEQUENCE</scope>
    <source>
        <strain evidence="14">BCRC 34882</strain>
    </source>
</reference>
<evidence type="ECO:0000256" key="6">
    <source>
        <dbReference type="ARBA" id="ARBA00022840"/>
    </source>
</evidence>
<keyword evidence="6" id="KW-0067">ATP-binding</keyword>
<dbReference type="CDD" id="cd18793">
    <property type="entry name" value="SF2_C_SNF"/>
    <property type="match status" value="1"/>
</dbReference>
<feature type="compositionally biased region" description="Low complexity" evidence="11">
    <location>
        <begin position="72"/>
        <end position="81"/>
    </location>
</feature>
<dbReference type="Proteomes" id="UP001151295">
    <property type="component" value="Unassembled WGS sequence"/>
</dbReference>
<organism evidence="14 15">
    <name type="scientific">Coemansia umbellata</name>
    <dbReference type="NCBI Taxonomy" id="1424467"/>
    <lineage>
        <taxon>Eukaryota</taxon>
        <taxon>Fungi</taxon>
        <taxon>Fungi incertae sedis</taxon>
        <taxon>Zoopagomycota</taxon>
        <taxon>Kickxellomycotina</taxon>
        <taxon>Kickxellomycetes</taxon>
        <taxon>Kickxellales</taxon>
        <taxon>Kickxellaceae</taxon>
        <taxon>Coemansia</taxon>
    </lineage>
</organism>
<dbReference type="InterPro" id="IPR049730">
    <property type="entry name" value="SNF2/RAD54-like_C"/>
</dbReference>
<feature type="domain" description="Helicase C-terminal" evidence="13">
    <location>
        <begin position="1312"/>
        <end position="1469"/>
    </location>
</feature>
<dbReference type="PROSITE" id="PS51192">
    <property type="entry name" value="HELICASE_ATP_BIND_1"/>
    <property type="match status" value="1"/>
</dbReference>
<evidence type="ECO:0000256" key="4">
    <source>
        <dbReference type="ARBA" id="ARBA00022801"/>
    </source>
</evidence>
<name>A0ABQ8PS47_9FUNG</name>
<feature type="region of interest" description="Disordered" evidence="11">
    <location>
        <begin position="1462"/>
        <end position="1491"/>
    </location>
</feature>
<evidence type="ECO:0000256" key="5">
    <source>
        <dbReference type="ARBA" id="ARBA00022806"/>
    </source>
</evidence>
<evidence type="ECO:0000256" key="11">
    <source>
        <dbReference type="SAM" id="MobiDB-lite"/>
    </source>
</evidence>
<feature type="compositionally biased region" description="Low complexity" evidence="11">
    <location>
        <begin position="17"/>
        <end position="26"/>
    </location>
</feature>
<evidence type="ECO:0000259" key="12">
    <source>
        <dbReference type="PROSITE" id="PS51192"/>
    </source>
</evidence>
<keyword evidence="9" id="KW-0010">Activator</keyword>
<dbReference type="GO" id="GO:0003678">
    <property type="term" value="F:DNA helicase activity"/>
    <property type="evidence" value="ECO:0007669"/>
    <property type="project" value="UniProtKB-EC"/>
</dbReference>
<dbReference type="SMART" id="SM00490">
    <property type="entry name" value="HELICc"/>
    <property type="match status" value="1"/>
</dbReference>
<feature type="compositionally biased region" description="Acidic residues" evidence="11">
    <location>
        <begin position="59"/>
        <end position="71"/>
    </location>
</feature>
<evidence type="ECO:0000256" key="10">
    <source>
        <dbReference type="ARBA" id="ARBA00023242"/>
    </source>
</evidence>
<evidence type="ECO:0000259" key="13">
    <source>
        <dbReference type="PROSITE" id="PS51194"/>
    </source>
</evidence>
<dbReference type="InterPro" id="IPR014001">
    <property type="entry name" value="Helicase_ATP-bd"/>
</dbReference>
<dbReference type="InterPro" id="IPR050520">
    <property type="entry name" value="INO80/SWR1_helicase"/>
</dbReference>
<dbReference type="Gene3D" id="1.20.120.850">
    <property type="entry name" value="SWI2/SNF2 ATPases, N-terminal domain"/>
    <property type="match status" value="1"/>
</dbReference>
<feature type="region of interest" description="Disordered" evidence="11">
    <location>
        <begin position="1"/>
        <end position="148"/>
    </location>
</feature>
<evidence type="ECO:0000256" key="8">
    <source>
        <dbReference type="ARBA" id="ARBA00023125"/>
    </source>
</evidence>
<dbReference type="InterPro" id="IPR038718">
    <property type="entry name" value="SNF2-like_sf"/>
</dbReference>
<keyword evidence="3" id="KW-0547">Nucleotide-binding</keyword>
<dbReference type="SUPFAM" id="SSF52540">
    <property type="entry name" value="P-loop containing nucleoside triphosphate hydrolases"/>
    <property type="match status" value="2"/>
</dbReference>
<keyword evidence="8" id="KW-0238">DNA-binding</keyword>
<feature type="region of interest" description="Disordered" evidence="11">
    <location>
        <begin position="1579"/>
        <end position="1611"/>
    </location>
</feature>
<feature type="compositionally biased region" description="Polar residues" evidence="11">
    <location>
        <begin position="1478"/>
        <end position="1490"/>
    </location>
</feature>
<dbReference type="InterPro" id="IPR001650">
    <property type="entry name" value="Helicase_C-like"/>
</dbReference>
<evidence type="ECO:0000256" key="1">
    <source>
        <dbReference type="ARBA" id="ARBA00004123"/>
    </source>
</evidence>
<comment type="similarity">
    <text evidence="2">Belongs to the SNF2/RAD54 helicase family. SWR1 subfamily.</text>
</comment>
<keyword evidence="10" id="KW-0539">Nucleus</keyword>
<feature type="region of interest" description="Disordered" evidence="11">
    <location>
        <begin position="456"/>
        <end position="600"/>
    </location>
</feature>
<keyword evidence="4 14" id="KW-0378">Hydrolase</keyword>
<evidence type="ECO:0000256" key="2">
    <source>
        <dbReference type="ARBA" id="ARBA00009220"/>
    </source>
</evidence>
<dbReference type="Gene3D" id="3.40.50.10810">
    <property type="entry name" value="Tandem AAA-ATPase domain"/>
    <property type="match status" value="2"/>
</dbReference>
<comment type="caution">
    <text evidence="14">The sequence shown here is derived from an EMBL/GenBank/DDBJ whole genome shotgun (WGS) entry which is preliminary data.</text>
</comment>
<keyword evidence="7" id="KW-0156">Chromatin regulator</keyword>
<dbReference type="PROSITE" id="PS51194">
    <property type="entry name" value="HELICASE_CTER"/>
    <property type="match status" value="1"/>
</dbReference>
<proteinExistence type="inferred from homology"/>
<dbReference type="InterPro" id="IPR000330">
    <property type="entry name" value="SNF2_N"/>
</dbReference>
<feature type="compositionally biased region" description="Basic and acidic residues" evidence="11">
    <location>
        <begin position="1580"/>
        <end position="1589"/>
    </location>
</feature>
<dbReference type="InterPro" id="IPR027417">
    <property type="entry name" value="P-loop_NTPase"/>
</dbReference>
<feature type="compositionally biased region" description="Low complexity" evidence="11">
    <location>
        <begin position="464"/>
        <end position="499"/>
    </location>
</feature>
<evidence type="ECO:0000313" key="14">
    <source>
        <dbReference type="EMBL" id="KAJ1994611.1"/>
    </source>
</evidence>
<dbReference type="SMART" id="SM00487">
    <property type="entry name" value="DEXDc"/>
    <property type="match status" value="1"/>
</dbReference>
<protein>
    <submittedName>
        <fullName evidence="14">Swr1 complex component</fullName>
        <ecNumber evidence="14">3.6.4.12</ecNumber>
    </submittedName>
</protein>
<feature type="compositionally biased region" description="Polar residues" evidence="11">
    <location>
        <begin position="565"/>
        <end position="587"/>
    </location>
</feature>
<keyword evidence="15" id="KW-1185">Reference proteome</keyword>
<sequence>MMSTGGYSVRGRRRGRPPGVRSSRSGANNNHVPAKRQKLQQQPDHSHKAHILAQKNVSDENEMASEPEDSENSSSSNSEQSTVPKAAPVSGRRRGRPPRRIGNVAASVGRENIRAINTKNHKPAFPKRSVAGESPRVGSPGPHGTTTNNTLAHSASVVVDPMVFVQNTISQGYDLSSADENKLAEYLCSSVTLLDDTVLSALPKCKSIIAKRDPNAMTLPMAANANRKDADKELVNKKYSKRDLEKEMRRKLSEWIESMAATMNRISLLRRQGLLRDSVSFANQYIEAHAAPQTQIIATPTTALPENFGSQVTNPAVLPLLPPPLPEPAQRSKGPPRVKTSWDQLLADVVDRQKEITMTSRRRKVILRKCSKLIEKENEEKMAKMGIFKNPEQAKRAEREQKKRLAKWIVQQVMKKWMYVESIFSEQRQVEEEEEKSKQDKRILFDMLQRSTQLLEGQRTVDRSSISGSSASSDSASSDSASSDSASSADGGAAKSIGSQADNNSGSDSKESNEHASGIRDLIAGQSVDIEELRRRYFGGQHITADDNKRRTQSGAPEEDAEVLDSTSSTSDSEAVISPEQSDAEFTSESSDQNDSDNEMAELQRDQDVPIGTLLEQYCQRNQTERLHNVEEDSEEEHSQKNVKADNEATGIKGLASIEEKHTVEQPFLLRGSLRIYQRQGLDWLASLHQHRINGILADEMGLGKTIQTIALLAHLACAKGIWGPHLVIVPTSVLLNWEQEFHRWLPGFKVVSYYGGRAERKLKRKGWSKQNAFHVCITSYQLAIQDSSVFKRKPWYYMILDEAQAIKNFRSQRWQTLLGFRSASRLLLTGTPLQNSLVELWSLMYFLMPEQLGIGDDNGGDGDNIGFAGLEHFREWFSQPLEKLLAAQPEIAVPIGSGDNGNVAFNTSTFLQGSGVLSSQEGSTPLCSTQTEAQMAVQKLHTVLRPHILRRLKQDVETQLPNKIEHVVYCHLSKRQRFLYDDFMSRSQTRKALQSGTYLSVMGCLMQLRKVCNHPDLFETRPIVTSWVMSGANIASYRHTEGLVRRMLQASSNKALDSSIKMPWQEESCGRMSSWGMRGLVLTGNEHRHDRMAWENAKKLDATPGIVRQGLVQAKTGLDIIATEEKSWDELQLHPIESRRYTCIEANMLYQKQLRASRSQEAWMRLAEQNNTRINGLAFCPIYGASTLHACRFVPSLRDRLGNMATYLVLTGKQRLEKYESTITNFVFMTPPVVVANSGSDVEAVYPHLRPVPEIEDHGLSWASRERQPTILSMRRRVTHHTGPMRPVEVRQQIAFPEPFLLQYDCGKLQALEQLLGRLVREGHRALLFTQMTKVLDILEKWLNLHGYRYLRLDGATKVEQRWRLTERFNHDSKWKVFISSTRAGGLGINLTGADTVIFYDSDWNHAMDAQCQDRCHRIGQQREVNIYRLISENTIEEAIWRKQCEKRWLNQIVIQEGQFDPNARKNAHKEAETSEKTQQQPWAAQPQDNGAAALGVSDWYDLASTVLAQSGGNSSVKRSAADTTNKQSSQLISEREAVRLLSAAEDEVDATALRVAITEVAHADALDLGNETAFGHGSDLHSADHNSDAQAQPKSTDGYGLDQPLSSVADGQNAREYGDADEDEAGEDEIGHIDDYMLRFLMETVFN</sequence>
<keyword evidence="5" id="KW-0347">Helicase</keyword>
<dbReference type="Pfam" id="PF00176">
    <property type="entry name" value="SNF2-rel_dom"/>
    <property type="match status" value="1"/>
</dbReference>
<feature type="domain" description="Helicase ATP-binding" evidence="12">
    <location>
        <begin position="686"/>
        <end position="851"/>
    </location>
</feature>
<dbReference type="EC" id="3.6.4.12" evidence="14"/>
<gene>
    <name evidence="14" type="primary">SWR1</name>
    <name evidence="14" type="ORF">EDC05_001528</name>
</gene>
<evidence type="ECO:0000256" key="3">
    <source>
        <dbReference type="ARBA" id="ARBA00022741"/>
    </source>
</evidence>
<comment type="subcellular location">
    <subcellularLocation>
        <location evidence="1">Nucleus</location>
    </subcellularLocation>
</comment>
<dbReference type="Pfam" id="PF00271">
    <property type="entry name" value="Helicase_C"/>
    <property type="match status" value="1"/>
</dbReference>
<feature type="compositionally biased region" description="Basic and acidic residues" evidence="11">
    <location>
        <begin position="508"/>
        <end position="518"/>
    </location>
</feature>
<dbReference type="Gene3D" id="3.40.50.300">
    <property type="entry name" value="P-loop containing nucleotide triphosphate hydrolases"/>
    <property type="match status" value="1"/>
</dbReference>